<evidence type="ECO:0000256" key="3">
    <source>
        <dbReference type="ARBA" id="ARBA00022679"/>
    </source>
</evidence>
<dbReference type="PROSITE" id="PS50404">
    <property type="entry name" value="GST_NTER"/>
    <property type="match status" value="1"/>
</dbReference>
<dbReference type="PANTHER" id="PTHR44051:SF9">
    <property type="entry name" value="GLUTATHIONE S-TRANSFERASE 1"/>
    <property type="match status" value="1"/>
</dbReference>
<dbReference type="SUPFAM" id="SSF47616">
    <property type="entry name" value="GST C-terminal domain-like"/>
    <property type="match status" value="1"/>
</dbReference>
<dbReference type="PROSITE" id="PS50405">
    <property type="entry name" value="GST_CTER"/>
    <property type="match status" value="1"/>
</dbReference>
<dbReference type="Pfam" id="PF13409">
    <property type="entry name" value="GST_N_2"/>
    <property type="match status" value="1"/>
</dbReference>
<evidence type="ECO:0000259" key="5">
    <source>
        <dbReference type="PROSITE" id="PS50404"/>
    </source>
</evidence>
<sequence>MTVTVHHLEQSRSQRIIWLFEELGIQYDIKVYKRNSKTMLAPPELLQIHPLGKSPVITDGSTTVAESGAIIEYLIRTYGNGKNLRPDESSPNRIAYDFWLHFAEGSAMTPILMALYFTKFADKDTAAKVKRDVTSPSFEKHVNFFEGELEKSAFFAGDEITGADINMSFPIETMAGADMIGKAQPKLSAWLSKIQARPAYKKALQRGGEENYQPAAFKSMIQ</sequence>
<gene>
    <name evidence="7" type="ORF">WJX74_001725</name>
</gene>
<dbReference type="Pfam" id="PF00043">
    <property type="entry name" value="GST_C"/>
    <property type="match status" value="1"/>
</dbReference>
<dbReference type="InterPro" id="IPR036249">
    <property type="entry name" value="Thioredoxin-like_sf"/>
</dbReference>
<feature type="domain" description="GST N-terminal" evidence="5">
    <location>
        <begin position="1"/>
        <end position="82"/>
    </location>
</feature>
<evidence type="ECO:0000313" key="8">
    <source>
        <dbReference type="Proteomes" id="UP001438707"/>
    </source>
</evidence>
<dbReference type="GO" id="GO:0004601">
    <property type="term" value="F:peroxidase activity"/>
    <property type="evidence" value="ECO:0007669"/>
    <property type="project" value="UniProtKB-ARBA"/>
</dbReference>
<reference evidence="7 8" key="1">
    <citation type="journal article" date="2024" name="Nat. Commun.">
        <title>Phylogenomics reveals the evolutionary origins of lichenization in chlorophyte algae.</title>
        <authorList>
            <person name="Puginier C."/>
            <person name="Libourel C."/>
            <person name="Otte J."/>
            <person name="Skaloud P."/>
            <person name="Haon M."/>
            <person name="Grisel S."/>
            <person name="Petersen M."/>
            <person name="Berrin J.G."/>
            <person name="Delaux P.M."/>
            <person name="Dal Grande F."/>
            <person name="Keller J."/>
        </authorList>
    </citation>
    <scope>NUCLEOTIDE SEQUENCE [LARGE SCALE GENOMIC DNA]</scope>
    <source>
        <strain evidence="7 8">SAG 2145</strain>
    </source>
</reference>
<keyword evidence="8" id="KW-1185">Reference proteome</keyword>
<dbReference type="FunFam" id="3.40.30.10:FF:000156">
    <property type="entry name" value="Glutathione S-transferase 1"/>
    <property type="match status" value="1"/>
</dbReference>
<dbReference type="EC" id="2.5.1.18" evidence="2"/>
<evidence type="ECO:0000259" key="6">
    <source>
        <dbReference type="PROSITE" id="PS50405"/>
    </source>
</evidence>
<dbReference type="Gene3D" id="3.40.30.10">
    <property type="entry name" value="Glutaredoxin"/>
    <property type="match status" value="1"/>
</dbReference>
<protein>
    <recommendedName>
        <fullName evidence="2">glutathione transferase</fullName>
        <ecNumber evidence="2">2.5.1.18</ecNumber>
    </recommendedName>
</protein>
<evidence type="ECO:0000256" key="2">
    <source>
        <dbReference type="ARBA" id="ARBA00012452"/>
    </source>
</evidence>
<dbReference type="SUPFAM" id="SSF52833">
    <property type="entry name" value="Thioredoxin-like"/>
    <property type="match status" value="1"/>
</dbReference>
<dbReference type="InterPro" id="IPR010987">
    <property type="entry name" value="Glutathione-S-Trfase_C-like"/>
</dbReference>
<dbReference type="GO" id="GO:0004364">
    <property type="term" value="F:glutathione transferase activity"/>
    <property type="evidence" value="ECO:0007669"/>
    <property type="project" value="UniProtKB-EC"/>
</dbReference>
<comment type="catalytic activity">
    <reaction evidence="4">
        <text>RX + glutathione = an S-substituted glutathione + a halide anion + H(+)</text>
        <dbReference type="Rhea" id="RHEA:16437"/>
        <dbReference type="ChEBI" id="CHEBI:15378"/>
        <dbReference type="ChEBI" id="CHEBI:16042"/>
        <dbReference type="ChEBI" id="CHEBI:17792"/>
        <dbReference type="ChEBI" id="CHEBI:57925"/>
        <dbReference type="ChEBI" id="CHEBI:90779"/>
        <dbReference type="EC" id="2.5.1.18"/>
    </reaction>
</comment>
<dbReference type="InterPro" id="IPR004045">
    <property type="entry name" value="Glutathione_S-Trfase_N"/>
</dbReference>
<dbReference type="InterPro" id="IPR036282">
    <property type="entry name" value="Glutathione-S-Trfase_C_sf"/>
</dbReference>
<dbReference type="SFLD" id="SFLDG01150">
    <property type="entry name" value="Main.1:_Beta-like"/>
    <property type="match status" value="1"/>
</dbReference>
<comment type="similarity">
    <text evidence="1">Belongs to the GST superfamily.</text>
</comment>
<dbReference type="CDD" id="cd03046">
    <property type="entry name" value="GST_N_GTT1_like"/>
    <property type="match status" value="1"/>
</dbReference>
<dbReference type="GO" id="GO:0005737">
    <property type="term" value="C:cytoplasm"/>
    <property type="evidence" value="ECO:0007669"/>
    <property type="project" value="UniProtKB-ARBA"/>
</dbReference>
<organism evidence="7 8">
    <name type="scientific">Apatococcus lobatus</name>
    <dbReference type="NCBI Taxonomy" id="904363"/>
    <lineage>
        <taxon>Eukaryota</taxon>
        <taxon>Viridiplantae</taxon>
        <taxon>Chlorophyta</taxon>
        <taxon>core chlorophytes</taxon>
        <taxon>Trebouxiophyceae</taxon>
        <taxon>Chlorellales</taxon>
        <taxon>Chlorellaceae</taxon>
        <taxon>Apatococcus</taxon>
    </lineage>
</organism>
<dbReference type="SFLD" id="SFLDS00019">
    <property type="entry name" value="Glutathione_Transferase_(cytos"/>
    <property type="match status" value="1"/>
</dbReference>
<evidence type="ECO:0000256" key="1">
    <source>
        <dbReference type="ARBA" id="ARBA00007409"/>
    </source>
</evidence>
<evidence type="ECO:0000313" key="7">
    <source>
        <dbReference type="EMBL" id="KAK9822528.1"/>
    </source>
</evidence>
<dbReference type="InterPro" id="IPR004046">
    <property type="entry name" value="GST_C"/>
</dbReference>
<comment type="caution">
    <text evidence="7">The sequence shown here is derived from an EMBL/GenBank/DDBJ whole genome shotgun (WGS) entry which is preliminary data.</text>
</comment>
<dbReference type="AlphaFoldDB" id="A0AAW1QM86"/>
<dbReference type="InterPro" id="IPR040079">
    <property type="entry name" value="Glutathione_S-Trfase"/>
</dbReference>
<evidence type="ECO:0000256" key="4">
    <source>
        <dbReference type="ARBA" id="ARBA00047960"/>
    </source>
</evidence>
<dbReference type="EMBL" id="JALJOS010000031">
    <property type="protein sequence ID" value="KAK9822528.1"/>
    <property type="molecule type" value="Genomic_DNA"/>
</dbReference>
<name>A0AAW1QM86_9CHLO</name>
<proteinExistence type="inferred from homology"/>
<dbReference type="Proteomes" id="UP001438707">
    <property type="component" value="Unassembled WGS sequence"/>
</dbReference>
<dbReference type="SFLD" id="SFLDG00358">
    <property type="entry name" value="Main_(cytGST)"/>
    <property type="match status" value="1"/>
</dbReference>
<dbReference type="PANTHER" id="PTHR44051">
    <property type="entry name" value="GLUTATHIONE S-TRANSFERASE-RELATED"/>
    <property type="match status" value="1"/>
</dbReference>
<keyword evidence="3" id="KW-0808">Transferase</keyword>
<accession>A0AAW1QM86</accession>
<feature type="domain" description="GST C-terminal" evidence="6">
    <location>
        <begin position="89"/>
        <end position="215"/>
    </location>
</feature>
<dbReference type="Gene3D" id="1.20.1050.10">
    <property type="match status" value="1"/>
</dbReference>